<feature type="transmembrane region" description="Helical" evidence="1">
    <location>
        <begin position="12"/>
        <end position="31"/>
    </location>
</feature>
<gene>
    <name evidence="2" type="primary">TRAT1</name>
</gene>
<proteinExistence type="predicted"/>
<keyword evidence="1" id="KW-1133">Transmembrane helix</keyword>
<dbReference type="GO" id="GO:0050862">
    <property type="term" value="P:positive regulation of T cell receptor signaling pathway"/>
    <property type="evidence" value="ECO:0000318"/>
    <property type="project" value="GO_Central"/>
</dbReference>
<dbReference type="Bgee" id="ENSMODG00000041118">
    <property type="expression patterns" value="Expressed in blood and 5 other cell types or tissues"/>
</dbReference>
<dbReference type="Proteomes" id="UP000002280">
    <property type="component" value="Chromosome 4"/>
</dbReference>
<dbReference type="OMA" id="DEDCYEQ"/>
<dbReference type="InterPro" id="IPR020399">
    <property type="entry name" value="T-cell_rcpt-assoc_TM_adapter-1"/>
</dbReference>
<reference evidence="2 3" key="1">
    <citation type="journal article" date="2007" name="Nature">
        <title>Genome of the marsupial Monodelphis domestica reveals innovation in non-coding sequences.</title>
        <authorList>
            <person name="Mikkelsen T.S."/>
            <person name="Wakefield M.J."/>
            <person name="Aken B."/>
            <person name="Amemiya C.T."/>
            <person name="Chang J.L."/>
            <person name="Duke S."/>
            <person name="Garber M."/>
            <person name="Gentles A.J."/>
            <person name="Goodstadt L."/>
            <person name="Heger A."/>
            <person name="Jurka J."/>
            <person name="Kamal M."/>
            <person name="Mauceli E."/>
            <person name="Searle S.M."/>
            <person name="Sharpe T."/>
            <person name="Baker M.L."/>
            <person name="Batzer M.A."/>
            <person name="Benos P.V."/>
            <person name="Belov K."/>
            <person name="Clamp M."/>
            <person name="Cook A."/>
            <person name="Cuff J."/>
            <person name="Das R."/>
            <person name="Davidow L."/>
            <person name="Deakin J.E."/>
            <person name="Fazzari M.J."/>
            <person name="Glass J.L."/>
            <person name="Grabherr M."/>
            <person name="Greally J.M."/>
            <person name="Gu W."/>
            <person name="Hore T.A."/>
            <person name="Huttley G.A."/>
            <person name="Kleber M."/>
            <person name="Jirtle R.L."/>
            <person name="Koina E."/>
            <person name="Lee J.T."/>
            <person name="Mahony S."/>
            <person name="Marra M.A."/>
            <person name="Miller R.D."/>
            <person name="Nicholls R.D."/>
            <person name="Oda M."/>
            <person name="Papenfuss A.T."/>
            <person name="Parra Z.E."/>
            <person name="Pollock D.D."/>
            <person name="Ray D.A."/>
            <person name="Schein J.E."/>
            <person name="Speed T.P."/>
            <person name="Thompson K."/>
            <person name="VandeBerg J.L."/>
            <person name="Wade C.M."/>
            <person name="Walker J.A."/>
            <person name="Waters P.D."/>
            <person name="Webber C."/>
            <person name="Weidman J.R."/>
            <person name="Xie X."/>
            <person name="Zody M.C."/>
            <person name="Baldwin J."/>
            <person name="Abdouelleil A."/>
            <person name="Abdulkadir J."/>
            <person name="Abebe A."/>
            <person name="Abera B."/>
            <person name="Abreu J."/>
            <person name="Acer S.C."/>
            <person name="Aftuck L."/>
            <person name="Alexander A."/>
            <person name="An P."/>
            <person name="Anderson E."/>
            <person name="Anderson S."/>
            <person name="Arachi H."/>
            <person name="Azer M."/>
            <person name="Bachantsang P."/>
            <person name="Barry A."/>
            <person name="Bayul T."/>
            <person name="Berlin A."/>
            <person name="Bessette D."/>
            <person name="Bloom T."/>
            <person name="Bloom T."/>
            <person name="Boguslavskiy L."/>
            <person name="Bonnet C."/>
            <person name="Boukhgalter B."/>
            <person name="Bourzgui I."/>
            <person name="Brown A."/>
            <person name="Cahill P."/>
            <person name="Channer S."/>
            <person name="Cheshatsang Y."/>
            <person name="Chuda L."/>
            <person name="Citroen M."/>
            <person name="Collymore A."/>
            <person name="Cooke P."/>
            <person name="Costello M."/>
            <person name="D'Aco K."/>
            <person name="Daza R."/>
            <person name="De Haan G."/>
            <person name="DeGray S."/>
            <person name="DeMaso C."/>
            <person name="Dhargay N."/>
            <person name="Dooley K."/>
            <person name="Dooley E."/>
            <person name="Doricent M."/>
            <person name="Dorje P."/>
            <person name="Dorjee K."/>
            <person name="Dupes A."/>
            <person name="Elong R."/>
            <person name="Falk J."/>
            <person name="Farina A."/>
            <person name="Faro S."/>
            <person name="Ferguson D."/>
            <person name="Fisher S."/>
            <person name="Foley C.D."/>
            <person name="Franke A."/>
            <person name="Friedrich D."/>
            <person name="Gadbois L."/>
            <person name="Gearin G."/>
            <person name="Gearin C.R."/>
            <person name="Giannoukos G."/>
            <person name="Goode T."/>
            <person name="Graham J."/>
            <person name="Grandbois E."/>
            <person name="Grewal S."/>
            <person name="Gyaltsen K."/>
            <person name="Hafez N."/>
            <person name="Hagos B."/>
            <person name="Hall J."/>
            <person name="Henson C."/>
            <person name="Hollinger A."/>
            <person name="Honan T."/>
            <person name="Huard M.D."/>
            <person name="Hughes L."/>
            <person name="Hurhula B."/>
            <person name="Husby M.E."/>
            <person name="Kamat A."/>
            <person name="Kanga B."/>
            <person name="Kashin S."/>
            <person name="Khazanovich D."/>
            <person name="Kisner P."/>
            <person name="Lance K."/>
            <person name="Lara M."/>
            <person name="Lee W."/>
            <person name="Lennon N."/>
            <person name="Letendre F."/>
            <person name="LeVine R."/>
            <person name="Lipovsky A."/>
            <person name="Liu X."/>
            <person name="Liu J."/>
            <person name="Liu S."/>
            <person name="Lokyitsang T."/>
            <person name="Lokyitsang Y."/>
            <person name="Lubonja R."/>
            <person name="Lui A."/>
            <person name="MacDonald P."/>
            <person name="Magnisalis V."/>
            <person name="Maru K."/>
            <person name="Matthews C."/>
            <person name="McCusker W."/>
            <person name="McDonough S."/>
            <person name="Mehta T."/>
            <person name="Meldrim J."/>
            <person name="Meneus L."/>
            <person name="Mihai O."/>
            <person name="Mihalev A."/>
            <person name="Mihova T."/>
            <person name="Mittelman R."/>
            <person name="Mlenga V."/>
            <person name="Montmayeur A."/>
            <person name="Mulrain L."/>
            <person name="Navidi A."/>
            <person name="Naylor J."/>
            <person name="Negash T."/>
            <person name="Nguyen T."/>
            <person name="Nguyen N."/>
            <person name="Nicol R."/>
            <person name="Norbu C."/>
            <person name="Norbu N."/>
            <person name="Novod N."/>
            <person name="O'Neill B."/>
            <person name="Osman S."/>
            <person name="Markiewicz E."/>
            <person name="Oyono O.L."/>
            <person name="Patti C."/>
            <person name="Phunkhang P."/>
            <person name="Pierre F."/>
            <person name="Priest M."/>
            <person name="Raghuraman S."/>
            <person name="Rege F."/>
            <person name="Reyes R."/>
            <person name="Rise C."/>
            <person name="Rogov P."/>
            <person name="Ross K."/>
            <person name="Ryan E."/>
            <person name="Settipalli S."/>
            <person name="Shea T."/>
            <person name="Sherpa N."/>
            <person name="Shi L."/>
            <person name="Shih D."/>
            <person name="Sparrow T."/>
            <person name="Spaulding J."/>
            <person name="Stalker J."/>
            <person name="Stange-Thomann N."/>
            <person name="Stavropoulos S."/>
            <person name="Stone C."/>
            <person name="Strader C."/>
            <person name="Tesfaye S."/>
            <person name="Thomson T."/>
            <person name="Thoulutsang Y."/>
            <person name="Thoulutsang D."/>
            <person name="Topham K."/>
            <person name="Topping I."/>
            <person name="Tsamla T."/>
            <person name="Vassiliev H."/>
            <person name="Vo A."/>
            <person name="Wangchuk T."/>
            <person name="Wangdi T."/>
            <person name="Weiand M."/>
            <person name="Wilkinson J."/>
            <person name="Wilson A."/>
            <person name="Yadav S."/>
            <person name="Young G."/>
            <person name="Yu Q."/>
            <person name="Zembek L."/>
            <person name="Zhong D."/>
            <person name="Zimmer A."/>
            <person name="Zwirko Z."/>
            <person name="Jaffe D.B."/>
            <person name="Alvarez P."/>
            <person name="Brockman W."/>
            <person name="Butler J."/>
            <person name="Chin C."/>
            <person name="Gnerre S."/>
            <person name="MacCallum I."/>
            <person name="Graves J.A."/>
            <person name="Ponting C.P."/>
            <person name="Breen M."/>
            <person name="Samollow P.B."/>
            <person name="Lander E.S."/>
            <person name="Lindblad-Toh K."/>
        </authorList>
    </citation>
    <scope>NUCLEOTIDE SEQUENCE [LARGE SCALE GENOMIC DNA]</scope>
</reference>
<keyword evidence="1" id="KW-0472">Membrane</keyword>
<reference evidence="2" key="3">
    <citation type="submission" date="2025-09" db="UniProtKB">
        <authorList>
            <consortium name="Ensembl"/>
        </authorList>
    </citation>
    <scope>IDENTIFICATION</scope>
</reference>
<name>A0A5F8GGX7_MONDO</name>
<dbReference type="STRING" id="13616.ENSMODP00000046734"/>
<dbReference type="GO" id="GO:0042101">
    <property type="term" value="C:T cell receptor complex"/>
    <property type="evidence" value="ECO:0000318"/>
    <property type="project" value="GO_Central"/>
</dbReference>
<dbReference type="GO" id="GO:0034451">
    <property type="term" value="C:centriolar satellite"/>
    <property type="evidence" value="ECO:0007669"/>
    <property type="project" value="Ensembl"/>
</dbReference>
<dbReference type="FunCoup" id="A0A5F8GGX7">
    <property type="interactions" value="10"/>
</dbReference>
<keyword evidence="1" id="KW-0812">Transmembrane</keyword>
<protein>
    <submittedName>
        <fullName evidence="2">T cell receptor associated transmembrane adaptor 1</fullName>
    </submittedName>
</protein>
<accession>A0A5F8GGX7</accession>
<evidence type="ECO:0000313" key="3">
    <source>
        <dbReference type="Proteomes" id="UP000002280"/>
    </source>
</evidence>
<evidence type="ECO:0000256" key="1">
    <source>
        <dbReference type="SAM" id="Phobius"/>
    </source>
</evidence>
<dbReference type="AlphaFoldDB" id="A0A5F8GGX7"/>
<dbReference type="Pfam" id="PF15330">
    <property type="entry name" value="SIT"/>
    <property type="match status" value="1"/>
</dbReference>
<dbReference type="GO" id="GO:0051051">
    <property type="term" value="P:negative regulation of transport"/>
    <property type="evidence" value="ECO:0007669"/>
    <property type="project" value="Ensembl"/>
</dbReference>
<dbReference type="InParanoid" id="A0A5F8GGX7"/>
<dbReference type="PANTHER" id="PTHR15951">
    <property type="entry name" value="T-CELL RECEPTOR-ASSOCIATED TRANSMEMBRANE ADAPTER 1"/>
    <property type="match status" value="1"/>
</dbReference>
<dbReference type="PANTHER" id="PTHR15951:SF2">
    <property type="entry name" value="T-CELL RECEPTOR-ASSOCIATED TRANSMEMBRANE ADAPTER 1"/>
    <property type="match status" value="1"/>
</dbReference>
<organism evidence="2 3">
    <name type="scientific">Monodelphis domestica</name>
    <name type="common">Gray short-tailed opossum</name>
    <dbReference type="NCBI Taxonomy" id="13616"/>
    <lineage>
        <taxon>Eukaryota</taxon>
        <taxon>Metazoa</taxon>
        <taxon>Chordata</taxon>
        <taxon>Craniata</taxon>
        <taxon>Vertebrata</taxon>
        <taxon>Euteleostomi</taxon>
        <taxon>Mammalia</taxon>
        <taxon>Metatheria</taxon>
        <taxon>Didelphimorphia</taxon>
        <taxon>Didelphidae</taxon>
        <taxon>Monodelphis</taxon>
    </lineage>
</organism>
<sequence length="190" mass="21991">MSGNDQCPLFVWGLLAFLGLSLIISLIFNVSNWVEKQRQDKTYDYTDDDYFQRDDDYYPENTPIYGNLDNVLSGSGDESCYEQMKARPERVVREKEGQSSMQAQADAQMCYASLDHSFKGKCRKPKACFSDKDENEKLHTVDTSLPERNSAHSFREEENMEENIHDDPIRLFGLIHAKREQINLQDFDPA</sequence>
<dbReference type="KEGG" id="mdo:100619678"/>
<dbReference type="Ensembl" id="ENSMODT00000069709.1">
    <property type="protein sequence ID" value="ENSMODP00000046734.1"/>
    <property type="gene ID" value="ENSMODG00000041118.1"/>
</dbReference>
<evidence type="ECO:0000313" key="2">
    <source>
        <dbReference type="Ensembl" id="ENSMODP00000046734.1"/>
    </source>
</evidence>
<dbReference type="GeneTree" id="ENSGT00390000004910"/>
<reference evidence="2" key="2">
    <citation type="submission" date="2025-08" db="UniProtKB">
        <authorList>
            <consortium name="Ensembl"/>
        </authorList>
    </citation>
    <scope>IDENTIFICATION</scope>
</reference>
<dbReference type="GO" id="GO:0072686">
    <property type="term" value="C:mitotic spindle"/>
    <property type="evidence" value="ECO:0007669"/>
    <property type="project" value="Ensembl"/>
</dbReference>
<dbReference type="OrthoDB" id="8952491at2759"/>
<dbReference type="GO" id="GO:0001920">
    <property type="term" value="P:negative regulation of receptor recycling"/>
    <property type="evidence" value="ECO:0000318"/>
    <property type="project" value="GO_Central"/>
</dbReference>
<keyword evidence="3" id="KW-1185">Reference proteome</keyword>
<dbReference type="GO" id="GO:0050850">
    <property type="term" value="P:positive regulation of calcium-mediated signaling"/>
    <property type="evidence" value="ECO:0007669"/>
    <property type="project" value="Ensembl"/>
</dbReference>